<protein>
    <recommendedName>
        <fullName evidence="3">Outer membrane channel protein CpnT-like N-terminal domain-containing protein</fullName>
    </recommendedName>
</protein>
<dbReference type="InterPro" id="IPR057746">
    <property type="entry name" value="CpnT-like_N"/>
</dbReference>
<evidence type="ECO:0000256" key="1">
    <source>
        <dbReference type="SAM" id="MobiDB-lite"/>
    </source>
</evidence>
<feature type="region of interest" description="Disordered" evidence="1">
    <location>
        <begin position="1991"/>
        <end position="2016"/>
    </location>
</feature>
<evidence type="ECO:0000313" key="5">
    <source>
        <dbReference type="Proteomes" id="UP001595851"/>
    </source>
</evidence>
<feature type="compositionally biased region" description="Basic and acidic residues" evidence="1">
    <location>
        <begin position="988"/>
        <end position="1027"/>
    </location>
</feature>
<dbReference type="Proteomes" id="UP001595851">
    <property type="component" value="Unassembled WGS sequence"/>
</dbReference>
<evidence type="ECO:0000259" key="3">
    <source>
        <dbReference type="Pfam" id="PF25547"/>
    </source>
</evidence>
<feature type="compositionally biased region" description="Polar residues" evidence="1">
    <location>
        <begin position="551"/>
        <end position="562"/>
    </location>
</feature>
<feature type="domain" description="Outer membrane channel protein CpnT-like N-terminal" evidence="3">
    <location>
        <begin position="48"/>
        <end position="177"/>
    </location>
</feature>
<sequence length="3421" mass="360446">MTITGGSGVHGVTDQPAGGQASAQPAVVIDFDELPAWATEAMPDWVERWLIPMLSAGQKWPEASESGLSGLAVAYQALAAGASDSTPRAGAAARVLVTGWNSPPAGEFVNRARLLYGQEGGITGVSGNAQAYSQQANDFAVETQYSKIAINVAFWITVIAISIALLVSFFTAGSSTAIIGPYAAAARAAITRILVRLMTLGGRQLGATQLARVTALSGATGRGAIARLLGSSIGRELIEEIGEEFFIDAYAQYQQIKMGTRQEWDWQKSGAAIIGAGTGAVIGTQLAGPVSRITSRVPGFAGRALTTGTTNMIASPAGSFIANGVVYGQWQNPFTVDSMLGGFMGGAGRTGSISPFSPDVYSALRHPVSSLAGAYDAAARTDAGRAGGDPPPNTTGQNPSGGGPNGDGGQSAASTRVPEPARTGGGTSSSGASGTNRTGGGVPDIDSSQRRGTGSPNRDDQNRQPDDASPRPEQDATPAPSGDDPGTTRRPDRPTTQPDDNRADDTPATQPNATRTDDTPAAQPNATRTDDTTTQPNDPTAQPDGTRTDDTATQPNDPTTQPDRTRADDTATQPDGSATRPDDSTTPPDQGQQGDQNGTQDRADAPDRPSATADQATAPDDATRTSIATSPTMSTAPAADPATAVTRARDALIAALSTDFPDSVIGSKGDVLIVSGRSVHTITAARMARIRAALITRAMQVQNVANLRAEATAMLLVSQTGTAPDRPPAHTSRPGTVTSNPVPGTRYVTDGRQGSDVALDALQNAVAGLSPDHFIYGEVTDLTWSKADGTLIVRTKTNGTHHFRPVVGGLSSNLMGKTDLRTGADPDNAHLVHFNPRVADDQLTRVWLHEISHALQELAATAGDAPQGFLRRRRNSRRATQDACVAAQVNEMAYLADNWRRAQTMQEKRLLAIDIDGLSRQLRKRGQTPPLPPWVPTQAVRPAHAPPVPTGPPTAEQVETIIEALRRAEQAIDAQVASKRAGAQAAADEARTAEEAADKAQGQHDQGSSERARKAREDVRKHADTQARHTRIADAYEAVKPQATQAREAYERLLAAMRQAGRPAQYGEVSMASIAASLVDRARQRHEAYLKALKEVLPQDIILSTTMPTGRLAHLNRLTDTVNGILENNEVPYRFTAEELERALRGDFHKVVAPDGVVLRVGEGSSAAELRIRLSLSDLVEVLDPAVKASEMMIGTFFTTGRSATATESGSFGRSRGFNTGVLAQFLAEGGMSRAAMELLGVGIGIASGRNSSATGGGGMYAQGGSVTDNRSESLLFDAAATWTVDIRTRRAEGWQQETTVNSGTPGDVSGQRVWISHAFTDAAPNDLVRIAADKRNPEMPNHVLTGMTGLEEALDTLARELGAEYTQIGSVPRDQLRKFVTDEHPHRMRAAVNEGITRVILKDGRPHARVSAKTRVVLEESTPQGAPTADVWGEEVLVDVAAMPGGASTSGSAELNVSAGVNAPMLAGVNGPGDYAPNIGPRVKGSRSASRSYAATANKQAIHPSVHRQTGHQQSYRLVLETTYTVEIIGKSPVTLAPIRSEAMADMRESDAYRFGLDVDRAALIEKNGQPLLDADGNQVLRGDPDPGPPPGRKAELPVWLGDGPGQMRGAGPALVDEIAGLDDVRRQVLDGLAERGIIPTTVNGVPQYSSDPLTRASQILNLQEVTEQLSEHRIRSAYDTLAQEGIPLDLTVQGRNRAPEHYTLRISLEQDFTNPRYIGHSTSKTVVNLDIGSDTSARGIGRSRTYGGNASVSESDGPDEGNDGLSHEAGVNGGGNRTRTAGSSVGGTVNVVTLQESTGPVAIFSVSHVLRVDLLHNGETTRLTSDKGSAKQSAKLLFAADFLPPDSSSALLSQPEPLGKMSKKLLSRARLLHMDMNGLLPKAEKILPRGMKQGSTAYAALAAFLSVRNLVAHPKLLRKLFTSKLAISAEGMRPGRSELSVRGEVGEAEVLGIVDQVNGNILFGLGSAGVSWGGSSGVSVGASMNVTDLDDGGTSTDGGSLSLPSRSGSSSESTSILDIWGTEELTIEHGRQYILRAPVDLLLTGAEGSKWGTPPVGARISTGEGRPDSAQGTALFALPEYDALLMYSQGEIKLPGPLVADAIERFVNGSLTLDASLAVPLVQQYLKDVAQAGKNAGYAARHTPEVLLEKLKEVTGLGGRPATGPHEPAGLHLARTLTKASELLDRARQVVLAPSYDRGGSISSIESLTLTDNQGNDVDVIDAVTNAVRAAAPDALTASPTLADELDVDFSDDAAKIHVVDMWSARGYEKSYHVQAGPQGSQAEEVIVRARLEYDDPADSRMGTFLTHTSQAGVIVQHYRYNDRSHSESYNGSYSAGLDYSGAGQEYGGGGGVSTDRGRGFSGSVNRQGTRLQRLAVFNGLNRVQQTPRLVIEVERRPVRGGRVPGLVHAIRHRSRSVTRVEYRAELIRRIPTGMIRPVGEDPGPVQTVPDHRQVELHPGHFPESLWEHADRPSLYEIVTAQLTKMLGAHAVQERRAELVKRLSASALLTAFERMATPTGEVVVRAARQKFKDQGTEVGIKARLSDLTIVAGPFEAEKGEVDRKSDAQNTTVSRSRTLPVGAGGSYKSTELGIDAGVRIGEQTGGSVTDHHGARRELTKLEKGKAYTVRLRVDYDLTFQHVARLRDGNEHPVGDPVRMLNATSGEVDVTLFAEEIEELKSRMEANVRLAPPSDPAWPTVAFAPARGRQGLIQILRDALLAAREKGVVARVAVREADGVHRFLAAPDGSLRSEEIDGGFAEAFATLPPGLLDAAEQAGLDLRDVFMNSGVPGTFTDQVTAELGPNTVDPGKPAWPAEQQQAIPTVGGSVAQGTTTSAPSPAIEGTPFSRSGRPAEVSDLTLDELRAQDVSAADLGGAAAHMAWGKGNALTLQVPGAPDQHLRVLIEDPGDGLNAATEIRAGTPDDPHLLRIWGRTHPDVVSSVMVHELSHATQAAVATAAGAPQGVIRPSVSEGTDHCLMPRLNEHAHLSRKWRAAGDQATRARLADAIDAIASDIERRGHTPPPPPWGTGPRAPAPEQPQSRLARLLSGSPSAGLDTSAAGLDRLADVAGVAEVTPVPGAAREFTVSRGGVAFTLALSEGPDGAGVTVGSRERGRLALNVPVSGGTEAMIAVAEQIAAHAATLADRLSGPETSDAATLARLRGLIATRTDGDALRVVAERAGLAPGQAGSAAKLLALARAGELSPAEVTAIRGWATLPEAAAATAFERGAALMGARVHAYGAGLMDIVLPGRAPIPVEVRADQAGPASPGMLTFEVDGRRTIGANERAAAATAARAVAEALGTPSAPHERLAELNEAMRQVRSATATQRPARLGVLFDLLTTAGPEVWPLIPQPVAAELTTLANGHRPRDWPAIFKRLRDQANTTGWFPPEECRCPADEPCRCGRGEERQPGAGLRVPA</sequence>
<accession>A0ABV8G896</accession>
<keyword evidence="2" id="KW-0812">Transmembrane</keyword>
<feature type="region of interest" description="Disordered" evidence="1">
    <location>
        <begin position="1574"/>
        <end position="1596"/>
    </location>
</feature>
<comment type="caution">
    <text evidence="4">The sequence shown here is derived from an EMBL/GenBank/DDBJ whole genome shotgun (WGS) entry which is preliminary data.</text>
</comment>
<feature type="region of interest" description="Disordered" evidence="1">
    <location>
        <begin position="2828"/>
        <end position="2854"/>
    </location>
</feature>
<feature type="region of interest" description="Disordered" evidence="1">
    <location>
        <begin position="1735"/>
        <end position="1785"/>
    </location>
</feature>
<proteinExistence type="predicted"/>
<feature type="compositionally biased region" description="Gly residues" evidence="1">
    <location>
        <begin position="399"/>
        <end position="409"/>
    </location>
</feature>
<keyword evidence="2" id="KW-1133">Transmembrane helix</keyword>
<feature type="compositionally biased region" description="Polar residues" evidence="1">
    <location>
        <begin position="733"/>
        <end position="742"/>
    </location>
</feature>
<keyword evidence="2" id="KW-0472">Membrane</keyword>
<organism evidence="4 5">
    <name type="scientific">Nonomuraea purpurea</name>
    <dbReference type="NCBI Taxonomy" id="1849276"/>
    <lineage>
        <taxon>Bacteria</taxon>
        <taxon>Bacillati</taxon>
        <taxon>Actinomycetota</taxon>
        <taxon>Actinomycetes</taxon>
        <taxon>Streptosporangiales</taxon>
        <taxon>Streptosporangiaceae</taxon>
        <taxon>Nonomuraea</taxon>
    </lineage>
</organism>
<feature type="compositionally biased region" description="Basic and acidic residues" evidence="1">
    <location>
        <begin position="457"/>
        <end position="474"/>
    </location>
</feature>
<feature type="compositionally biased region" description="Low complexity" evidence="1">
    <location>
        <begin position="524"/>
        <end position="544"/>
    </location>
</feature>
<feature type="region of interest" description="Disordered" evidence="1">
    <location>
        <begin position="983"/>
        <end position="1027"/>
    </location>
</feature>
<feature type="region of interest" description="Disordered" evidence="1">
    <location>
        <begin position="381"/>
        <end position="642"/>
    </location>
</feature>
<name>A0ABV8G896_9ACTN</name>
<feature type="compositionally biased region" description="Low complexity" evidence="1">
    <location>
        <begin position="585"/>
        <end position="600"/>
    </location>
</feature>
<gene>
    <name evidence="4" type="ORF">ACFOY2_23450</name>
</gene>
<feature type="compositionally biased region" description="Basic and acidic residues" evidence="1">
    <location>
        <begin position="486"/>
        <end position="505"/>
    </location>
</feature>
<evidence type="ECO:0000256" key="2">
    <source>
        <dbReference type="SAM" id="Phobius"/>
    </source>
</evidence>
<dbReference type="Pfam" id="PF25547">
    <property type="entry name" value="WXG100_2"/>
    <property type="match status" value="1"/>
</dbReference>
<dbReference type="RefSeq" id="WP_379530219.1">
    <property type="nucleotide sequence ID" value="NZ_JBHSBI010000011.1"/>
</dbReference>
<feature type="region of interest" description="Disordered" evidence="1">
    <location>
        <begin position="3014"/>
        <end position="3043"/>
    </location>
</feature>
<feature type="compositionally biased region" description="Low complexity" evidence="1">
    <location>
        <begin position="611"/>
        <end position="642"/>
    </location>
</feature>
<feature type="region of interest" description="Disordered" evidence="1">
    <location>
        <begin position="1"/>
        <end position="21"/>
    </location>
</feature>
<feature type="compositionally biased region" description="Low complexity" evidence="1">
    <location>
        <begin position="1994"/>
        <end position="2016"/>
    </location>
</feature>
<feature type="region of interest" description="Disordered" evidence="1">
    <location>
        <begin position="720"/>
        <end position="743"/>
    </location>
</feature>
<evidence type="ECO:0000313" key="4">
    <source>
        <dbReference type="EMBL" id="MFC4010203.1"/>
    </source>
</evidence>
<reference evidence="5" key="1">
    <citation type="journal article" date="2019" name="Int. J. Syst. Evol. Microbiol.">
        <title>The Global Catalogue of Microorganisms (GCM) 10K type strain sequencing project: providing services to taxonomists for standard genome sequencing and annotation.</title>
        <authorList>
            <consortium name="The Broad Institute Genomics Platform"/>
            <consortium name="The Broad Institute Genome Sequencing Center for Infectious Disease"/>
            <person name="Wu L."/>
            <person name="Ma J."/>
        </authorList>
    </citation>
    <scope>NUCLEOTIDE SEQUENCE [LARGE SCALE GENOMIC DNA]</scope>
    <source>
        <strain evidence="5">TBRC 1276</strain>
    </source>
</reference>
<feature type="compositionally biased region" description="Polar residues" evidence="1">
    <location>
        <begin position="2569"/>
        <end position="2578"/>
    </location>
</feature>
<dbReference type="EMBL" id="JBHSBI010000011">
    <property type="protein sequence ID" value="MFC4010203.1"/>
    <property type="molecule type" value="Genomic_DNA"/>
</dbReference>
<feature type="compositionally biased region" description="Pro residues" evidence="1">
    <location>
        <begin position="3023"/>
        <end position="3039"/>
    </location>
</feature>
<feature type="region of interest" description="Disordered" evidence="1">
    <location>
        <begin position="2561"/>
        <end position="2585"/>
    </location>
</feature>
<feature type="transmembrane region" description="Helical" evidence="2">
    <location>
        <begin position="152"/>
        <end position="172"/>
    </location>
</feature>
<keyword evidence="5" id="KW-1185">Reference proteome</keyword>